<dbReference type="InParanoid" id="A0A3G9JMP5"/>
<dbReference type="RefSeq" id="WP_125120026.1">
    <property type="nucleotide sequence ID" value="NZ_AP019309.1"/>
</dbReference>
<evidence type="ECO:0000313" key="1">
    <source>
        <dbReference type="EMBL" id="BBH27281.1"/>
    </source>
</evidence>
<dbReference type="EMBL" id="AP019309">
    <property type="protein sequence ID" value="BBH27281.1"/>
    <property type="molecule type" value="Genomic_DNA"/>
</dbReference>
<name>A0A3G9JMP5_9FIRM</name>
<dbReference type="Proteomes" id="UP000268059">
    <property type="component" value="Chromosome"/>
</dbReference>
<accession>A0A3G9JMP5</accession>
<evidence type="ECO:0000313" key="2">
    <source>
        <dbReference type="Proteomes" id="UP000268059"/>
    </source>
</evidence>
<organism evidence="1 2">
    <name type="scientific">Intestinibaculum porci</name>
    <dbReference type="NCBI Taxonomy" id="2487118"/>
    <lineage>
        <taxon>Bacteria</taxon>
        <taxon>Bacillati</taxon>
        <taxon>Bacillota</taxon>
        <taxon>Erysipelotrichia</taxon>
        <taxon>Erysipelotrichales</taxon>
        <taxon>Erysipelotrichaceae</taxon>
        <taxon>Intestinibaculum</taxon>
    </lineage>
</organism>
<proteinExistence type="predicted"/>
<dbReference type="AlphaFoldDB" id="A0A3G9JMP5"/>
<dbReference type="KEGG" id="ebm:SG0102_22150"/>
<keyword evidence="2" id="KW-1185">Reference proteome</keyword>
<reference evidence="1 2" key="1">
    <citation type="submission" date="2018-11" db="EMBL/GenBank/DDBJ databases">
        <title>Novel Erysipelotrichaceae bacterium isolated from small intestine of a swine.</title>
        <authorList>
            <person name="Kim J.S."/>
            <person name="Choe H."/>
            <person name="Lee Y.R."/>
            <person name="Kim K.M."/>
            <person name="Park D.S."/>
        </authorList>
    </citation>
    <scope>NUCLEOTIDE SEQUENCE [LARGE SCALE GENOMIC DNA]</scope>
    <source>
        <strain evidence="1 2">SG0102</strain>
    </source>
</reference>
<gene>
    <name evidence="1" type="ORF">SG0102_22150</name>
</gene>
<protein>
    <submittedName>
        <fullName evidence="1">Uncharacterized protein</fullName>
    </submittedName>
</protein>
<sequence length="213" mass="25240">MSLIKLPMVHDYHLNIPENLTMKYLSSRALRKDVAYSIKELSDQALTYYDLLIKESCLNDCDDTKAFVAHTIHETIAHEITMRYLRKHACPKEKYPETVRYSLETYDYIRNRYGEDESNIYLMVAVERFTNECFFETSIDDLCAYHHTLMTKIKKMDFVLWEFLSCIEDAITSKVNYQYIKQDHLYDTDLPITIHLQNCLEDLLVDSVIPHQD</sequence>